<dbReference type="RefSeq" id="WP_008909174.1">
    <property type="nucleotide sequence ID" value="NZ_CAKP01000096.1"/>
</dbReference>
<evidence type="ECO:0000256" key="1">
    <source>
        <dbReference type="SAM" id="Phobius"/>
    </source>
</evidence>
<protein>
    <submittedName>
        <fullName evidence="2">Uncharacterized protein</fullName>
    </submittedName>
</protein>
<dbReference type="EMBL" id="CAKP01000096">
    <property type="protein sequence ID" value="CCJ33916.1"/>
    <property type="molecule type" value="Genomic_DNA"/>
</dbReference>
<keyword evidence="3" id="KW-1185">Reference proteome</keyword>
<comment type="caution">
    <text evidence="2">The sequence shown here is derived from an EMBL/GenBank/DDBJ whole genome shotgun (WGS) entry which is preliminary data.</text>
</comment>
<organism evidence="2 3">
    <name type="scientific">Caloramator australicus RC3</name>
    <dbReference type="NCBI Taxonomy" id="857293"/>
    <lineage>
        <taxon>Bacteria</taxon>
        <taxon>Bacillati</taxon>
        <taxon>Bacillota</taxon>
        <taxon>Clostridia</taxon>
        <taxon>Eubacteriales</taxon>
        <taxon>Clostridiaceae</taxon>
        <taxon>Caloramator</taxon>
    </lineage>
</organism>
<reference evidence="2 3" key="1">
    <citation type="journal article" date="2011" name="J. Bacteriol.">
        <title>Draft genome sequence of Caloramator australicus strain RC3T, a thermoanaerobe from the Great Artesian Basin of Australia.</title>
        <authorList>
            <person name="Ogg C.D."/>
            <person name="Patel B.K.C."/>
        </authorList>
    </citation>
    <scope>NUCLEOTIDE SEQUENCE [LARGE SCALE GENOMIC DNA]</scope>
    <source>
        <strain evidence="2 3">RC3</strain>
    </source>
</reference>
<accession>I7LHB6</accession>
<dbReference type="AlphaFoldDB" id="I7LHB6"/>
<evidence type="ECO:0000313" key="3">
    <source>
        <dbReference type="Proteomes" id="UP000007652"/>
    </source>
</evidence>
<dbReference type="OrthoDB" id="2085013at2"/>
<feature type="transmembrane region" description="Helical" evidence="1">
    <location>
        <begin position="32"/>
        <end position="55"/>
    </location>
</feature>
<keyword evidence="1" id="KW-1133">Transmembrane helix</keyword>
<dbReference type="Proteomes" id="UP000007652">
    <property type="component" value="Unassembled WGS sequence"/>
</dbReference>
<keyword evidence="1" id="KW-0812">Transmembrane</keyword>
<proteinExistence type="predicted"/>
<keyword evidence="1" id="KW-0472">Membrane</keyword>
<name>I7LHB6_9CLOT</name>
<evidence type="ECO:0000313" key="2">
    <source>
        <dbReference type="EMBL" id="CCJ33916.1"/>
    </source>
</evidence>
<sequence length="96" mass="10963">MEKIIIIAIFTEAIWETLKMIKKDKYFNIDRIGAILVSVFMCIIFDFDIFSTYLGLTKINYVGNILTGILVSRGSNFVHDILGMVSSMYQSRKTAI</sequence>
<dbReference type="STRING" id="857293.CAAU_1832"/>
<gene>
    <name evidence="2" type="ORF">CAAU_1832</name>
</gene>